<dbReference type="Proteomes" id="UP000240800">
    <property type="component" value="Unassembled WGS sequence"/>
</dbReference>
<reference evidence="5 6" key="1">
    <citation type="submission" date="2018-04" db="EMBL/GenBank/DDBJ databases">
        <title>Genomic Encyclopedia of Type Strains, Phase III (KMG-III): the genomes of soil and plant-associated and newly described type strains.</title>
        <authorList>
            <person name="Whitman W."/>
        </authorList>
    </citation>
    <scope>NUCLEOTIDE SEQUENCE [LARGE SCALE GENOMIC DNA]</scope>
    <source>
        <strain evidence="5 6">JA192</strain>
    </source>
</reference>
<sequence length="218" mass="24904">MAGARVTPGKRLLDVTVALLLALLLALPFGILLLVLLIVEGRPLFYVAERMKAPGQPFDLWKLRTMKAAAQNAGVSGGDKSDRVTRTGRILRRARLDEIPQLWNVLRGDMSFVGPRPPLRLYVERHPELYARVLRNRPGITGLASLHFHRHEEWILAQCKTAAETDRAYSRRCIPRKAYLDLLYQENRSLCFDLALMAQTVARVLLWRNRQPFANRRS</sequence>
<dbReference type="EMBL" id="PZZW01000005">
    <property type="protein sequence ID" value="PTM77710.1"/>
    <property type="molecule type" value="Genomic_DNA"/>
</dbReference>
<gene>
    <name evidence="5" type="ORF">C8J29_105227</name>
</gene>
<dbReference type="InterPro" id="IPR003362">
    <property type="entry name" value="Bact_transf"/>
</dbReference>
<proteinExistence type="inferred from homology"/>
<name>A0ABX5J734_9RHOB</name>
<accession>A0ABX5J734</accession>
<keyword evidence="3" id="KW-0472">Membrane</keyword>
<feature type="transmembrane region" description="Helical" evidence="3">
    <location>
        <begin position="12"/>
        <end position="39"/>
    </location>
</feature>
<feature type="domain" description="Bacterial sugar transferase" evidence="4">
    <location>
        <begin position="10"/>
        <end position="205"/>
    </location>
</feature>
<evidence type="ECO:0000256" key="3">
    <source>
        <dbReference type="SAM" id="Phobius"/>
    </source>
</evidence>
<keyword evidence="2" id="KW-0270">Exopolysaccharide synthesis</keyword>
<keyword evidence="6" id="KW-1185">Reference proteome</keyword>
<evidence type="ECO:0000313" key="5">
    <source>
        <dbReference type="EMBL" id="PTM77710.1"/>
    </source>
</evidence>
<comment type="caution">
    <text evidence="5">The sequence shown here is derived from an EMBL/GenBank/DDBJ whole genome shotgun (WGS) entry which is preliminary data.</text>
</comment>
<evidence type="ECO:0000259" key="4">
    <source>
        <dbReference type="Pfam" id="PF02397"/>
    </source>
</evidence>
<dbReference type="PANTHER" id="PTHR30576">
    <property type="entry name" value="COLANIC BIOSYNTHESIS UDP-GLUCOSE LIPID CARRIER TRANSFERASE"/>
    <property type="match status" value="1"/>
</dbReference>
<comment type="similarity">
    <text evidence="1">Belongs to the bacterial sugar transferase family.</text>
</comment>
<evidence type="ECO:0000313" key="6">
    <source>
        <dbReference type="Proteomes" id="UP000240800"/>
    </source>
</evidence>
<keyword evidence="3" id="KW-1133">Transmembrane helix</keyword>
<organism evidence="5 6">
    <name type="scientific">Cereibacter johrii</name>
    <dbReference type="NCBI Taxonomy" id="445629"/>
    <lineage>
        <taxon>Bacteria</taxon>
        <taxon>Pseudomonadati</taxon>
        <taxon>Pseudomonadota</taxon>
        <taxon>Alphaproteobacteria</taxon>
        <taxon>Rhodobacterales</taxon>
        <taxon>Paracoccaceae</taxon>
        <taxon>Cereibacter</taxon>
    </lineage>
</organism>
<dbReference type="PANTHER" id="PTHR30576:SF0">
    <property type="entry name" value="UNDECAPRENYL-PHOSPHATE N-ACETYLGALACTOSAMINYL 1-PHOSPHATE TRANSFERASE-RELATED"/>
    <property type="match status" value="1"/>
</dbReference>
<keyword evidence="3" id="KW-0812">Transmembrane</keyword>
<protein>
    <submittedName>
        <fullName evidence="5">Lipopolysaccharide/colanic/teichoic acid biosynthesis glycosyltransferase</fullName>
    </submittedName>
</protein>
<evidence type="ECO:0000256" key="1">
    <source>
        <dbReference type="ARBA" id="ARBA00006464"/>
    </source>
</evidence>
<dbReference type="Pfam" id="PF02397">
    <property type="entry name" value="Bac_transf"/>
    <property type="match status" value="1"/>
</dbReference>
<evidence type="ECO:0000256" key="2">
    <source>
        <dbReference type="ARBA" id="ARBA00023169"/>
    </source>
</evidence>